<dbReference type="Proteomes" id="UP001596139">
    <property type="component" value="Unassembled WGS sequence"/>
</dbReference>
<accession>A0ABW1MLI2</accession>
<organism evidence="1 2">
    <name type="scientific">Streptomyces ochraceiscleroticus</name>
    <dbReference type="NCBI Taxonomy" id="47761"/>
    <lineage>
        <taxon>Bacteria</taxon>
        <taxon>Bacillati</taxon>
        <taxon>Actinomycetota</taxon>
        <taxon>Actinomycetes</taxon>
        <taxon>Kitasatosporales</taxon>
        <taxon>Streptomycetaceae</taxon>
        <taxon>Streptomyces</taxon>
    </lineage>
</organism>
<proteinExistence type="predicted"/>
<dbReference type="EMBL" id="JBHSPX010000004">
    <property type="protein sequence ID" value="MFC6064301.1"/>
    <property type="molecule type" value="Genomic_DNA"/>
</dbReference>
<gene>
    <name evidence="1" type="ORF">ACFP4F_17345</name>
</gene>
<name>A0ABW1MLI2_9ACTN</name>
<evidence type="ECO:0000313" key="1">
    <source>
        <dbReference type="EMBL" id="MFC6064301.1"/>
    </source>
</evidence>
<sequence length="94" mass="10446">MTLNDNRPSEVAAQARAYIRQGRRVFAVSVWLKGGMSRTARGSVDSQIEEELADTIERVETGGWILDRMSAISSAKDTRVGVGDYSAVLVFRRR</sequence>
<reference evidence="2" key="1">
    <citation type="journal article" date="2019" name="Int. J. Syst. Evol. Microbiol.">
        <title>The Global Catalogue of Microorganisms (GCM) 10K type strain sequencing project: providing services to taxonomists for standard genome sequencing and annotation.</title>
        <authorList>
            <consortium name="The Broad Institute Genomics Platform"/>
            <consortium name="The Broad Institute Genome Sequencing Center for Infectious Disease"/>
            <person name="Wu L."/>
            <person name="Ma J."/>
        </authorList>
    </citation>
    <scope>NUCLEOTIDE SEQUENCE [LARGE SCALE GENOMIC DNA]</scope>
    <source>
        <strain evidence="2">CGMCC 1.15180</strain>
    </source>
</reference>
<dbReference type="RefSeq" id="WP_031059103.1">
    <property type="nucleotide sequence ID" value="NZ_JBHSPX010000004.1"/>
</dbReference>
<comment type="caution">
    <text evidence="1">The sequence shown here is derived from an EMBL/GenBank/DDBJ whole genome shotgun (WGS) entry which is preliminary data.</text>
</comment>
<keyword evidence="2" id="KW-1185">Reference proteome</keyword>
<protein>
    <recommendedName>
        <fullName evidence="3">Resolvase/invertase-type recombinase catalytic domain-containing protein</fullName>
    </recommendedName>
</protein>
<evidence type="ECO:0000313" key="2">
    <source>
        <dbReference type="Proteomes" id="UP001596139"/>
    </source>
</evidence>
<evidence type="ECO:0008006" key="3">
    <source>
        <dbReference type="Google" id="ProtNLM"/>
    </source>
</evidence>